<evidence type="ECO:0000259" key="2">
    <source>
        <dbReference type="Pfam" id="PF04892"/>
    </source>
</evidence>
<dbReference type="HOGENOM" id="CLU_096028_0_1_9"/>
<keyword evidence="1" id="KW-0472">Membrane</keyword>
<sequence length="143" mass="16752">MKHKWFWWGFVLIWCGVIFSFSQFSMFTGANTAKVIHHIAQYLGLEGTNDHRDSGVFSWNFIIRKFAHLSAFGFLAFLVWKAVFPNRFSYIGAWCFTVLYAASDEWHQSFRPGRTALFSDVLIDAAGAFIVLLFIRFYIRRHH</sequence>
<comment type="caution">
    <text evidence="3">The sequence shown here is derived from an EMBL/GenBank/DDBJ whole genome shotgun (WGS) entry which is preliminary data.</text>
</comment>
<dbReference type="Proteomes" id="UP000011747">
    <property type="component" value="Unassembled WGS sequence"/>
</dbReference>
<feature type="transmembrane region" description="Helical" evidence="1">
    <location>
        <begin position="87"/>
        <end position="103"/>
    </location>
</feature>
<feature type="domain" description="VanZ-like" evidence="2">
    <location>
        <begin position="8"/>
        <end position="137"/>
    </location>
</feature>
<keyword evidence="1" id="KW-0812">Transmembrane</keyword>
<dbReference type="EMBL" id="ACWF01000086">
    <property type="protein sequence ID" value="EHL78229.1"/>
    <property type="molecule type" value="Genomic_DNA"/>
</dbReference>
<feature type="transmembrane region" description="Helical" evidence="1">
    <location>
        <begin position="56"/>
        <end position="80"/>
    </location>
</feature>
<dbReference type="AlphaFoldDB" id="G9QKV6"/>
<keyword evidence="4" id="KW-1185">Reference proteome</keyword>
<evidence type="ECO:0000313" key="4">
    <source>
        <dbReference type="Proteomes" id="UP000011747"/>
    </source>
</evidence>
<protein>
    <recommendedName>
        <fullName evidence="2">VanZ-like domain-containing protein</fullName>
    </recommendedName>
</protein>
<feature type="transmembrane region" description="Helical" evidence="1">
    <location>
        <begin position="115"/>
        <end position="139"/>
    </location>
</feature>
<dbReference type="Pfam" id="PF04892">
    <property type="entry name" value="VanZ"/>
    <property type="match status" value="1"/>
</dbReference>
<evidence type="ECO:0000313" key="3">
    <source>
        <dbReference type="EMBL" id="EHL78229.1"/>
    </source>
</evidence>
<name>G9QKV6_9BACI</name>
<reference evidence="3 4" key="1">
    <citation type="submission" date="2011-09" db="EMBL/GenBank/DDBJ databases">
        <title>The Genome Sequence of Bacillus smithii 7_3_47FAA.</title>
        <authorList>
            <consortium name="The Broad Institute Genome Sequencing Platform"/>
            <person name="Earl A."/>
            <person name="Ward D."/>
            <person name="Feldgarden M."/>
            <person name="Gevers D."/>
            <person name="Daigneault M."/>
            <person name="Strauss J."/>
            <person name="Allen-Vercoe E."/>
            <person name="Young S.K."/>
            <person name="Zeng Q."/>
            <person name="Gargeya S."/>
            <person name="Fitzgerald M."/>
            <person name="Haas B."/>
            <person name="Abouelleil A."/>
            <person name="Alvarado L."/>
            <person name="Arachchi H.M."/>
            <person name="Berlin A."/>
            <person name="Brown A."/>
            <person name="Chapman S.B."/>
            <person name="Chen Z."/>
            <person name="Dunbar C."/>
            <person name="Freedman E."/>
            <person name="Gearin G."/>
            <person name="Goldberg J."/>
            <person name="Griggs A."/>
            <person name="Gujja S."/>
            <person name="Heiman D."/>
            <person name="Howarth C."/>
            <person name="Larson L."/>
            <person name="Lui A."/>
            <person name="MacDonald P.J.P."/>
            <person name="Montmayeur A."/>
            <person name="Murphy C."/>
            <person name="Neiman D."/>
            <person name="Pearson M."/>
            <person name="Priest M."/>
            <person name="Roberts A."/>
            <person name="Saif S."/>
            <person name="Shea T."/>
            <person name="Shenoy N."/>
            <person name="Sisk P."/>
            <person name="Stolte C."/>
            <person name="Sykes S."/>
            <person name="Wortman J."/>
            <person name="Nusbaum C."/>
            <person name="Birren B."/>
        </authorList>
    </citation>
    <scope>NUCLEOTIDE SEQUENCE [LARGE SCALE GENOMIC DNA]</scope>
    <source>
        <strain evidence="3 4">7_3_47FAA</strain>
    </source>
</reference>
<accession>G9QKV6</accession>
<evidence type="ECO:0000256" key="1">
    <source>
        <dbReference type="SAM" id="Phobius"/>
    </source>
</evidence>
<gene>
    <name evidence="3" type="ORF">HMPREF1015_01795</name>
</gene>
<proteinExistence type="predicted"/>
<dbReference type="NCBIfam" id="NF037970">
    <property type="entry name" value="vanZ_1"/>
    <property type="match status" value="1"/>
</dbReference>
<dbReference type="InterPro" id="IPR006976">
    <property type="entry name" value="VanZ-like"/>
</dbReference>
<keyword evidence="1" id="KW-1133">Transmembrane helix</keyword>
<dbReference type="PATRIC" id="fig|665952.3.peg.1665"/>
<dbReference type="RefSeq" id="WP_003353978.1">
    <property type="nucleotide sequence ID" value="NZ_JH414751.1"/>
</dbReference>
<organism evidence="3 4">
    <name type="scientific">Bacillus smithii 7_3_47FAA</name>
    <dbReference type="NCBI Taxonomy" id="665952"/>
    <lineage>
        <taxon>Bacteria</taxon>
        <taxon>Bacillati</taxon>
        <taxon>Bacillota</taxon>
        <taxon>Bacilli</taxon>
        <taxon>Bacillales</taxon>
        <taxon>Bacillaceae</taxon>
        <taxon>Bacillus</taxon>
    </lineage>
</organism>